<dbReference type="Proteomes" id="UP000717624">
    <property type="component" value="Unassembled WGS sequence"/>
</dbReference>
<comment type="similarity">
    <text evidence="2">Belongs to the DODA-type extradiol aromatic ring-opening dioxygenase family.</text>
</comment>
<dbReference type="PANTHER" id="PTHR30096">
    <property type="entry name" value="4,5-DOPA DIOXYGENASE EXTRADIOL-LIKE PROTEIN"/>
    <property type="match status" value="1"/>
</dbReference>
<evidence type="ECO:0000313" key="7">
    <source>
        <dbReference type="EMBL" id="MBM7591395.1"/>
    </source>
</evidence>
<comment type="caution">
    <text evidence="7">The sequence shown here is derived from an EMBL/GenBank/DDBJ whole genome shotgun (WGS) entry which is preliminary data.</text>
</comment>
<sequence>MSMLPSLFLAHGSPMLALEDTAYTRFLRDLGQTFSPKAIVIFTAHWESERLTISSRDDEYETIYDFYGFPEELYRIEYPAKGSSQLAARLQQMFAAAGIAADLDKTRGLDHGAWTLLYRMYPTAQIPVVQLSVNPYLSAEAQYQIGQALRSLGEEDILVIGSGVTVHNLRLVQWGQSTAEPWAVEFDDWLLATLGNRDLATLFDYARQAPHAHKAVPRPEHFVPFLIALGSGGNEATVLHRSYDLGSLSYLSIEFSSEGGIS</sequence>
<dbReference type="InterPro" id="IPR014436">
    <property type="entry name" value="Extradiol_dOase_DODA"/>
</dbReference>
<evidence type="ECO:0000256" key="5">
    <source>
        <dbReference type="ARBA" id="ARBA00023002"/>
    </source>
</evidence>
<dbReference type="EC" id="1.13.11.-" evidence="7"/>
<proteinExistence type="inferred from homology"/>
<comment type="cofactor">
    <cofactor evidence="1">
        <name>Zn(2+)</name>
        <dbReference type="ChEBI" id="CHEBI:29105"/>
    </cofactor>
</comment>
<dbReference type="InterPro" id="IPR004183">
    <property type="entry name" value="Xdiol_dOase_suB"/>
</dbReference>
<evidence type="ECO:0000256" key="2">
    <source>
        <dbReference type="ARBA" id="ARBA00007581"/>
    </source>
</evidence>
<dbReference type="GO" id="GO:0016702">
    <property type="term" value="F:oxidoreductase activity, acting on single donors with incorporation of molecular oxygen, incorporation of two atoms of oxygen"/>
    <property type="evidence" value="ECO:0007669"/>
    <property type="project" value="UniProtKB-ARBA"/>
</dbReference>
<keyword evidence="5 7" id="KW-0560">Oxidoreductase</keyword>
<dbReference type="CDD" id="cd07363">
    <property type="entry name" value="45_DOPA_Dioxygenase"/>
    <property type="match status" value="1"/>
</dbReference>
<dbReference type="AlphaFoldDB" id="A0A938Y142"/>
<evidence type="ECO:0000256" key="4">
    <source>
        <dbReference type="ARBA" id="ARBA00022833"/>
    </source>
</evidence>
<dbReference type="EMBL" id="JAFBEB010000011">
    <property type="protein sequence ID" value="MBM7591395.1"/>
    <property type="molecule type" value="Genomic_DNA"/>
</dbReference>
<evidence type="ECO:0000256" key="3">
    <source>
        <dbReference type="ARBA" id="ARBA00022723"/>
    </source>
</evidence>
<dbReference type="Pfam" id="PF02900">
    <property type="entry name" value="LigB"/>
    <property type="match status" value="1"/>
</dbReference>
<reference evidence="7" key="1">
    <citation type="submission" date="2021-01" db="EMBL/GenBank/DDBJ databases">
        <title>Genomic Encyclopedia of Type Strains, Phase IV (KMG-IV): sequencing the most valuable type-strain genomes for metagenomic binning, comparative biology and taxonomic classification.</title>
        <authorList>
            <person name="Goeker M."/>
        </authorList>
    </citation>
    <scope>NUCLEOTIDE SEQUENCE</scope>
    <source>
        <strain evidence="7">DSM 25523</strain>
    </source>
</reference>
<keyword evidence="7" id="KW-0223">Dioxygenase</keyword>
<keyword evidence="8" id="KW-1185">Reference proteome</keyword>
<evidence type="ECO:0000313" key="8">
    <source>
        <dbReference type="Proteomes" id="UP000717624"/>
    </source>
</evidence>
<keyword evidence="4" id="KW-0862">Zinc</keyword>
<gene>
    <name evidence="7" type="ORF">JOD01_003034</name>
</gene>
<evidence type="ECO:0000256" key="1">
    <source>
        <dbReference type="ARBA" id="ARBA00001947"/>
    </source>
</evidence>
<dbReference type="Gene3D" id="3.40.830.10">
    <property type="entry name" value="LigB-like"/>
    <property type="match status" value="1"/>
</dbReference>
<dbReference type="SUPFAM" id="SSF53213">
    <property type="entry name" value="LigB-like"/>
    <property type="match status" value="1"/>
</dbReference>
<protein>
    <submittedName>
        <fullName evidence="7">4,5-DOPA dioxygenase extradiol</fullName>
        <ecNumber evidence="7">1.13.11.-</ecNumber>
    </submittedName>
</protein>
<dbReference type="GO" id="GO:0008270">
    <property type="term" value="F:zinc ion binding"/>
    <property type="evidence" value="ECO:0007669"/>
    <property type="project" value="InterPro"/>
</dbReference>
<accession>A0A938Y142</accession>
<organism evidence="7 8">
    <name type="scientific">Brevibacillus fulvus</name>
    <dbReference type="NCBI Taxonomy" id="1125967"/>
    <lineage>
        <taxon>Bacteria</taxon>
        <taxon>Bacillati</taxon>
        <taxon>Bacillota</taxon>
        <taxon>Bacilli</taxon>
        <taxon>Bacillales</taxon>
        <taxon>Paenibacillaceae</taxon>
        <taxon>Brevibacillus</taxon>
    </lineage>
</organism>
<name>A0A938Y142_9BACL</name>
<keyword evidence="3" id="KW-0479">Metal-binding</keyword>
<feature type="domain" description="Extradiol ring-cleavage dioxygenase class III enzyme subunit B" evidence="6">
    <location>
        <begin position="8"/>
        <end position="242"/>
    </location>
</feature>
<evidence type="ECO:0000259" key="6">
    <source>
        <dbReference type="Pfam" id="PF02900"/>
    </source>
</evidence>
<dbReference type="GO" id="GO:0008198">
    <property type="term" value="F:ferrous iron binding"/>
    <property type="evidence" value="ECO:0007669"/>
    <property type="project" value="InterPro"/>
</dbReference>
<dbReference type="PANTHER" id="PTHR30096:SF0">
    <property type="entry name" value="4,5-DOPA DIOXYGENASE EXTRADIOL-LIKE PROTEIN"/>
    <property type="match status" value="1"/>
</dbReference>
<dbReference type="PIRSF" id="PIRSF006157">
    <property type="entry name" value="Doxgns_DODA"/>
    <property type="match status" value="1"/>
</dbReference>